<dbReference type="Proteomes" id="UP001314170">
    <property type="component" value="Unassembled WGS sequence"/>
</dbReference>
<reference evidence="1 2" key="1">
    <citation type="submission" date="2024-01" db="EMBL/GenBank/DDBJ databases">
        <authorList>
            <person name="Waweru B."/>
        </authorList>
    </citation>
    <scope>NUCLEOTIDE SEQUENCE [LARGE SCALE GENOMIC DNA]</scope>
</reference>
<protein>
    <submittedName>
        <fullName evidence="1">Uncharacterized protein</fullName>
    </submittedName>
</protein>
<dbReference type="EMBL" id="CAWUPB010001165">
    <property type="protein sequence ID" value="CAK7344877.1"/>
    <property type="molecule type" value="Genomic_DNA"/>
</dbReference>
<name>A0AAV1S469_9ROSI</name>
<gene>
    <name evidence="1" type="ORF">DCAF_LOCUS17992</name>
</gene>
<evidence type="ECO:0000313" key="1">
    <source>
        <dbReference type="EMBL" id="CAK7344877.1"/>
    </source>
</evidence>
<comment type="caution">
    <text evidence="1">The sequence shown here is derived from an EMBL/GenBank/DDBJ whole genome shotgun (WGS) entry which is preliminary data.</text>
</comment>
<accession>A0AAV1S469</accession>
<proteinExistence type="predicted"/>
<keyword evidence="2" id="KW-1185">Reference proteome</keyword>
<sequence length="59" mass="6519">MPANDSTVEVLVHPNPAANPAKKMPREICCHNGILRSDIQRSVVHLPDLSSRMEEALET</sequence>
<dbReference type="AlphaFoldDB" id="A0AAV1S469"/>
<organism evidence="1 2">
    <name type="scientific">Dovyalis caffra</name>
    <dbReference type="NCBI Taxonomy" id="77055"/>
    <lineage>
        <taxon>Eukaryota</taxon>
        <taxon>Viridiplantae</taxon>
        <taxon>Streptophyta</taxon>
        <taxon>Embryophyta</taxon>
        <taxon>Tracheophyta</taxon>
        <taxon>Spermatophyta</taxon>
        <taxon>Magnoliopsida</taxon>
        <taxon>eudicotyledons</taxon>
        <taxon>Gunneridae</taxon>
        <taxon>Pentapetalae</taxon>
        <taxon>rosids</taxon>
        <taxon>fabids</taxon>
        <taxon>Malpighiales</taxon>
        <taxon>Salicaceae</taxon>
        <taxon>Flacourtieae</taxon>
        <taxon>Dovyalis</taxon>
    </lineage>
</organism>
<evidence type="ECO:0000313" key="2">
    <source>
        <dbReference type="Proteomes" id="UP001314170"/>
    </source>
</evidence>